<reference evidence="1" key="1">
    <citation type="submission" date="2022-03" db="EMBL/GenBank/DDBJ databases">
        <title>Genomic analyses of argali, domestic sheep and their hybrids provide insights into chromosomal evolution, heterosis and genetic basis of agronomic traits.</title>
        <authorList>
            <person name="Li M."/>
        </authorList>
    </citation>
    <scope>NUCLEOTIDE SEQUENCE</scope>
    <source>
        <strain evidence="1">F1 hybrid</strain>
    </source>
</reference>
<protein>
    <submittedName>
        <fullName evidence="1">Uncharacterized protein</fullName>
    </submittedName>
</protein>
<accession>A0ACB9UYD0</accession>
<evidence type="ECO:0000313" key="1">
    <source>
        <dbReference type="EMBL" id="KAI4582617.1"/>
    </source>
</evidence>
<comment type="caution">
    <text evidence="1">The sequence shown here is derived from an EMBL/GenBank/DDBJ whole genome shotgun (WGS) entry which is preliminary data.</text>
</comment>
<sequence>MAPASGESTWPRSHGSCLPAPPPQRSPSTSESKEQSRRNQSPETRERQQARRTGQLAPPNVKTRLLFSPGKPQIRQANDSLDVEKGVRNQNHDSSRYPQPYYRKRRDGRHCIRTHKFCNGVIWARRNQVSQSFPERTTLSPGSSLSSEPRAEPSEPAHNFQLKPTDVQDDVFYLDCGTQQFGMYTNSERNWHKNIIVFGTVSDISSVISVSKHRFCYE</sequence>
<organism evidence="1 2">
    <name type="scientific">Ovis ammon polii x Ovis aries</name>
    <dbReference type="NCBI Taxonomy" id="2918886"/>
    <lineage>
        <taxon>Eukaryota</taxon>
        <taxon>Metazoa</taxon>
        <taxon>Chordata</taxon>
        <taxon>Craniata</taxon>
        <taxon>Vertebrata</taxon>
        <taxon>Euteleostomi</taxon>
        <taxon>Mammalia</taxon>
        <taxon>Eutheria</taxon>
        <taxon>Laurasiatheria</taxon>
        <taxon>Artiodactyla</taxon>
        <taxon>Ruminantia</taxon>
        <taxon>Pecora</taxon>
        <taxon>Bovidae</taxon>
        <taxon>Caprinae</taxon>
        <taxon>Ovis</taxon>
    </lineage>
</organism>
<keyword evidence="2" id="KW-1185">Reference proteome</keyword>
<dbReference type="Proteomes" id="UP001057279">
    <property type="component" value="Linkage Group LG08"/>
</dbReference>
<evidence type="ECO:0000313" key="2">
    <source>
        <dbReference type="Proteomes" id="UP001057279"/>
    </source>
</evidence>
<name>A0ACB9UYD0_9CETA</name>
<proteinExistence type="predicted"/>
<gene>
    <name evidence="1" type="ORF">MJG53_009168</name>
</gene>
<dbReference type="EMBL" id="CM043033">
    <property type="protein sequence ID" value="KAI4582617.1"/>
    <property type="molecule type" value="Genomic_DNA"/>
</dbReference>